<dbReference type="Pfam" id="PF01243">
    <property type="entry name" value="PNPOx_N"/>
    <property type="match status" value="1"/>
</dbReference>
<keyword evidence="3" id="KW-1185">Reference proteome</keyword>
<dbReference type="AlphaFoldDB" id="A0A918UW62"/>
<comment type="caution">
    <text evidence="2">The sequence shown here is derived from an EMBL/GenBank/DDBJ whole genome shotgun (WGS) entry which is preliminary data.</text>
</comment>
<protein>
    <recommendedName>
        <fullName evidence="1">Pyridoxamine 5'-phosphate oxidase N-terminal domain-containing protein</fullName>
    </recommendedName>
</protein>
<reference evidence="2" key="2">
    <citation type="submission" date="2020-09" db="EMBL/GenBank/DDBJ databases">
        <authorList>
            <person name="Sun Q."/>
            <person name="Ohkuma M."/>
        </authorList>
    </citation>
    <scope>NUCLEOTIDE SEQUENCE</scope>
    <source>
        <strain evidence="2">JCM 4815</strain>
    </source>
</reference>
<dbReference type="InterPro" id="IPR011576">
    <property type="entry name" value="Pyridox_Oxase_N"/>
</dbReference>
<dbReference type="Gene3D" id="2.30.110.10">
    <property type="entry name" value="Electron Transport, Fmn-binding Protein, Chain A"/>
    <property type="match status" value="1"/>
</dbReference>
<organism evidence="2 3">
    <name type="scientific">Streptomyces poonensis</name>
    <dbReference type="NCBI Taxonomy" id="68255"/>
    <lineage>
        <taxon>Bacteria</taxon>
        <taxon>Bacillati</taxon>
        <taxon>Actinomycetota</taxon>
        <taxon>Actinomycetes</taxon>
        <taxon>Kitasatosporales</taxon>
        <taxon>Streptomycetaceae</taxon>
        <taxon>Streptomyces</taxon>
    </lineage>
</organism>
<dbReference type="InterPro" id="IPR012349">
    <property type="entry name" value="Split_barrel_FMN-bd"/>
</dbReference>
<dbReference type="SUPFAM" id="SSF50475">
    <property type="entry name" value="FMN-binding split barrel"/>
    <property type="match status" value="1"/>
</dbReference>
<proteinExistence type="predicted"/>
<reference evidence="2" key="1">
    <citation type="journal article" date="2014" name="Int. J. Syst. Evol. Microbiol.">
        <title>Complete genome sequence of Corynebacterium casei LMG S-19264T (=DSM 44701T), isolated from a smear-ripened cheese.</title>
        <authorList>
            <consortium name="US DOE Joint Genome Institute (JGI-PGF)"/>
            <person name="Walter F."/>
            <person name="Albersmeier A."/>
            <person name="Kalinowski J."/>
            <person name="Ruckert C."/>
        </authorList>
    </citation>
    <scope>NUCLEOTIDE SEQUENCE</scope>
    <source>
        <strain evidence="2">JCM 4815</strain>
    </source>
</reference>
<accession>A0A918UW62</accession>
<evidence type="ECO:0000313" key="3">
    <source>
        <dbReference type="Proteomes" id="UP000622166"/>
    </source>
</evidence>
<feature type="domain" description="Pyridoxamine 5'-phosphate oxidase N-terminal" evidence="1">
    <location>
        <begin position="22"/>
        <end position="113"/>
    </location>
</feature>
<evidence type="ECO:0000313" key="2">
    <source>
        <dbReference type="EMBL" id="GGZ39846.1"/>
    </source>
</evidence>
<name>A0A918UW62_9ACTN</name>
<sequence>MLTTVRRGGTGFGPLPELPFDLAAFLAVPRVAHLATRGRNGPAVRPVWFLWEDEVFWVITGTWSRLGQQLTADPRFALVVDSCDLATGEVRQVTAYGHGTVTAFGTERGRRKLRRYLGGREEAWDPRFRLDGAEEPSPNRWARLVPDTLRIADLSFRPASVSVSTVRGER</sequence>
<gene>
    <name evidence="2" type="ORF">GCM10010365_70870</name>
</gene>
<dbReference type="EMBL" id="BMVW01000023">
    <property type="protein sequence ID" value="GGZ39846.1"/>
    <property type="molecule type" value="Genomic_DNA"/>
</dbReference>
<dbReference type="RefSeq" id="WP_308436805.1">
    <property type="nucleotide sequence ID" value="NZ_BMVW01000023.1"/>
</dbReference>
<evidence type="ECO:0000259" key="1">
    <source>
        <dbReference type="Pfam" id="PF01243"/>
    </source>
</evidence>
<dbReference type="Proteomes" id="UP000622166">
    <property type="component" value="Unassembled WGS sequence"/>
</dbReference>